<dbReference type="InterPro" id="IPR052939">
    <property type="entry name" value="23S_rRNA_MeTrnsfrase_RlmA"/>
</dbReference>
<accession>A0A917AJ35</accession>
<dbReference type="CDD" id="cd02440">
    <property type="entry name" value="AdoMet_MTases"/>
    <property type="match status" value="1"/>
</dbReference>
<dbReference type="Gene3D" id="3.40.50.150">
    <property type="entry name" value="Vaccinia Virus protein VP39"/>
    <property type="match status" value="1"/>
</dbReference>
<dbReference type="SUPFAM" id="SSF53335">
    <property type="entry name" value="S-adenosyl-L-methionine-dependent methyltransferases"/>
    <property type="match status" value="1"/>
</dbReference>
<feature type="domain" description="Methyltransferase" evidence="1">
    <location>
        <begin position="52"/>
        <end position="137"/>
    </location>
</feature>
<dbReference type="InterPro" id="IPR029063">
    <property type="entry name" value="SAM-dependent_MTases_sf"/>
</dbReference>
<keyword evidence="2" id="KW-0808">Transferase</keyword>
<evidence type="ECO:0000259" key="1">
    <source>
        <dbReference type="Pfam" id="PF13649"/>
    </source>
</evidence>
<dbReference type="PANTHER" id="PTHR43460">
    <property type="entry name" value="METHYLTRANSFERASE"/>
    <property type="match status" value="1"/>
</dbReference>
<organism evidence="2 3">
    <name type="scientific">Priestia taiwanensis</name>
    <dbReference type="NCBI Taxonomy" id="1347902"/>
    <lineage>
        <taxon>Bacteria</taxon>
        <taxon>Bacillati</taxon>
        <taxon>Bacillota</taxon>
        <taxon>Bacilli</taxon>
        <taxon>Bacillales</taxon>
        <taxon>Bacillaceae</taxon>
        <taxon>Priestia</taxon>
    </lineage>
</organism>
<dbReference type="InterPro" id="IPR041698">
    <property type="entry name" value="Methyltransf_25"/>
</dbReference>
<dbReference type="Proteomes" id="UP000605259">
    <property type="component" value="Unassembled WGS sequence"/>
</dbReference>
<reference evidence="2" key="1">
    <citation type="journal article" date="2014" name="Int. J. Syst. Evol. Microbiol.">
        <title>Complete genome sequence of Corynebacterium casei LMG S-19264T (=DSM 44701T), isolated from a smear-ripened cheese.</title>
        <authorList>
            <consortium name="US DOE Joint Genome Institute (JGI-PGF)"/>
            <person name="Walter F."/>
            <person name="Albersmeier A."/>
            <person name="Kalinowski J."/>
            <person name="Ruckert C."/>
        </authorList>
    </citation>
    <scope>NUCLEOTIDE SEQUENCE</scope>
    <source>
        <strain evidence="2">CGMCC 1.12698</strain>
    </source>
</reference>
<dbReference type="GO" id="GO:0032259">
    <property type="term" value="P:methylation"/>
    <property type="evidence" value="ECO:0007669"/>
    <property type="project" value="UniProtKB-KW"/>
</dbReference>
<keyword evidence="3" id="KW-1185">Reference proteome</keyword>
<dbReference type="GO" id="GO:0008168">
    <property type="term" value="F:methyltransferase activity"/>
    <property type="evidence" value="ECO:0007669"/>
    <property type="project" value="UniProtKB-KW"/>
</dbReference>
<dbReference type="EMBL" id="BMFK01000001">
    <property type="protein sequence ID" value="GGE55837.1"/>
    <property type="molecule type" value="Genomic_DNA"/>
</dbReference>
<evidence type="ECO:0000313" key="2">
    <source>
        <dbReference type="EMBL" id="GGE55837.1"/>
    </source>
</evidence>
<keyword evidence="2" id="KW-0489">Methyltransferase</keyword>
<name>A0A917AJ35_9BACI</name>
<reference evidence="2" key="2">
    <citation type="submission" date="2020-09" db="EMBL/GenBank/DDBJ databases">
        <authorList>
            <person name="Sun Q."/>
            <person name="Zhou Y."/>
        </authorList>
    </citation>
    <scope>NUCLEOTIDE SEQUENCE</scope>
    <source>
        <strain evidence="2">CGMCC 1.12698</strain>
    </source>
</reference>
<dbReference type="PANTHER" id="PTHR43460:SF1">
    <property type="entry name" value="METHYLTRANSFERASE TYPE 11 DOMAIN-CONTAINING PROTEIN"/>
    <property type="match status" value="1"/>
</dbReference>
<proteinExistence type="predicted"/>
<evidence type="ECO:0000313" key="3">
    <source>
        <dbReference type="Proteomes" id="UP000605259"/>
    </source>
</evidence>
<protein>
    <submittedName>
        <fullName evidence="2">Methyltransferase</fullName>
    </submittedName>
</protein>
<dbReference type="Pfam" id="PF13649">
    <property type="entry name" value="Methyltransf_25"/>
    <property type="match status" value="1"/>
</dbReference>
<gene>
    <name evidence="2" type="ORF">GCM10007140_02750</name>
</gene>
<sequence>MMMNEVEYEKFYDQVGKVNGWNFSNVRVQSEGVKWNFYEEVTKRCTHSDILLDVGTGGGENVLNIASSCLFLVGVDLSHGMIKKAQSNLEESEIQNVRFTHMSSDCLQFPNGFFDVVSCNHAPFVATEIAKVLKNGGIFLTQQVSEADKLNIKEAFGRGQSFGEEDGTLREAYMQELKEAGFSEVKSFEYDAIDYYERQEDILFLLTHAPIIPNFGQEERDSEIVQHFIETNQTAKGIRTNSKRFLIIAKK</sequence>
<comment type="caution">
    <text evidence="2">The sequence shown here is derived from an EMBL/GenBank/DDBJ whole genome shotgun (WGS) entry which is preliminary data.</text>
</comment>
<dbReference type="AlphaFoldDB" id="A0A917AJ35"/>